<proteinExistence type="predicted"/>
<evidence type="ECO:0000313" key="4">
    <source>
        <dbReference type="Proteomes" id="UP001209878"/>
    </source>
</evidence>
<evidence type="ECO:0000256" key="1">
    <source>
        <dbReference type="SAM" id="MobiDB-lite"/>
    </source>
</evidence>
<dbReference type="Gene3D" id="1.10.150.50">
    <property type="entry name" value="Transcription Factor, Ets-1"/>
    <property type="match status" value="1"/>
</dbReference>
<dbReference type="InterPro" id="IPR052268">
    <property type="entry name" value="SAM_domain-containing_protein"/>
</dbReference>
<dbReference type="Pfam" id="PF07647">
    <property type="entry name" value="SAM_2"/>
    <property type="match status" value="1"/>
</dbReference>
<dbReference type="PROSITE" id="PS50105">
    <property type="entry name" value="SAM_DOMAIN"/>
    <property type="match status" value="1"/>
</dbReference>
<dbReference type="Proteomes" id="UP001209878">
    <property type="component" value="Unassembled WGS sequence"/>
</dbReference>
<dbReference type="SMART" id="SM00454">
    <property type="entry name" value="SAM"/>
    <property type="match status" value="1"/>
</dbReference>
<sequence length="139" mass="15668">MSVSTPGPLSANSYEGSMSSLSGELSPITKASHNKAGSQKGRPRSQSKLLYFGTADDVNRWLRKYCGQYFQLYGGLFKQHDINGRALARLNDVTLQRMGVTNRTHREELMRHILRLKLETDLKELKALDQKTLGLEKKS</sequence>
<evidence type="ECO:0000313" key="3">
    <source>
        <dbReference type="EMBL" id="KAK2162109.1"/>
    </source>
</evidence>
<dbReference type="InterPro" id="IPR013761">
    <property type="entry name" value="SAM/pointed_sf"/>
</dbReference>
<feature type="region of interest" description="Disordered" evidence="1">
    <location>
        <begin position="1"/>
        <end position="46"/>
    </location>
</feature>
<accession>A0AAD9JZH0</accession>
<name>A0AAD9JZH0_RIDPI</name>
<organism evidence="3 4">
    <name type="scientific">Ridgeia piscesae</name>
    <name type="common">Tubeworm</name>
    <dbReference type="NCBI Taxonomy" id="27915"/>
    <lineage>
        <taxon>Eukaryota</taxon>
        <taxon>Metazoa</taxon>
        <taxon>Spiralia</taxon>
        <taxon>Lophotrochozoa</taxon>
        <taxon>Annelida</taxon>
        <taxon>Polychaeta</taxon>
        <taxon>Sedentaria</taxon>
        <taxon>Canalipalpata</taxon>
        <taxon>Sabellida</taxon>
        <taxon>Siboglinidae</taxon>
        <taxon>Ridgeia</taxon>
    </lineage>
</organism>
<feature type="compositionally biased region" description="Low complexity" evidence="1">
    <location>
        <begin position="13"/>
        <end position="26"/>
    </location>
</feature>
<feature type="compositionally biased region" description="Polar residues" evidence="1">
    <location>
        <begin position="1"/>
        <end position="12"/>
    </location>
</feature>
<evidence type="ECO:0000259" key="2">
    <source>
        <dbReference type="PROSITE" id="PS50105"/>
    </source>
</evidence>
<gene>
    <name evidence="3" type="ORF">NP493_1542g00011</name>
</gene>
<comment type="caution">
    <text evidence="3">The sequence shown here is derived from an EMBL/GenBank/DDBJ whole genome shotgun (WGS) entry which is preliminary data.</text>
</comment>
<dbReference type="GO" id="GO:0009898">
    <property type="term" value="C:cytoplasmic side of plasma membrane"/>
    <property type="evidence" value="ECO:0007669"/>
    <property type="project" value="TreeGrafter"/>
</dbReference>
<dbReference type="EMBL" id="JAODUO010001541">
    <property type="protein sequence ID" value="KAK2162109.1"/>
    <property type="molecule type" value="Genomic_DNA"/>
</dbReference>
<keyword evidence="4" id="KW-1185">Reference proteome</keyword>
<dbReference type="PANTHER" id="PTHR20843:SF0">
    <property type="entry name" value="PROTEIN AVEUGLE"/>
    <property type="match status" value="1"/>
</dbReference>
<dbReference type="PANTHER" id="PTHR20843">
    <property type="entry name" value="STERILE ALPHA MOTIF DOMAIN CONTAINING PROTEIN 10"/>
    <property type="match status" value="1"/>
</dbReference>
<dbReference type="SUPFAM" id="SSF47769">
    <property type="entry name" value="SAM/Pointed domain"/>
    <property type="match status" value="1"/>
</dbReference>
<reference evidence="3" key="1">
    <citation type="journal article" date="2023" name="Mol. Biol. Evol.">
        <title>Third-Generation Sequencing Reveals the Adaptive Role of the Epigenome in Three Deep-Sea Polychaetes.</title>
        <authorList>
            <person name="Perez M."/>
            <person name="Aroh O."/>
            <person name="Sun Y."/>
            <person name="Lan Y."/>
            <person name="Juniper S.K."/>
            <person name="Young C.R."/>
            <person name="Angers B."/>
            <person name="Qian P.Y."/>
        </authorList>
    </citation>
    <scope>NUCLEOTIDE SEQUENCE</scope>
    <source>
        <strain evidence="3">R07B-5</strain>
    </source>
</reference>
<dbReference type="InterPro" id="IPR001660">
    <property type="entry name" value="SAM"/>
</dbReference>
<protein>
    <recommendedName>
        <fullName evidence="2">SAM domain-containing protein</fullName>
    </recommendedName>
</protein>
<dbReference type="AlphaFoldDB" id="A0AAD9JZH0"/>
<dbReference type="GO" id="GO:0007169">
    <property type="term" value="P:cell surface receptor protein tyrosine kinase signaling pathway"/>
    <property type="evidence" value="ECO:0007669"/>
    <property type="project" value="TreeGrafter"/>
</dbReference>
<feature type="domain" description="SAM" evidence="2">
    <location>
        <begin position="53"/>
        <end position="119"/>
    </location>
</feature>